<evidence type="ECO:0000256" key="2">
    <source>
        <dbReference type="ARBA" id="ARBA00022898"/>
    </source>
</evidence>
<dbReference type="AlphaFoldDB" id="A0A9X1TGD1"/>
<gene>
    <name evidence="7" type="ORF">LXM26_18405</name>
</gene>
<dbReference type="InterPro" id="IPR036390">
    <property type="entry name" value="WH_DNA-bd_sf"/>
</dbReference>
<evidence type="ECO:0000256" key="5">
    <source>
        <dbReference type="ARBA" id="ARBA00023163"/>
    </source>
</evidence>
<dbReference type="GO" id="GO:0003677">
    <property type="term" value="F:DNA binding"/>
    <property type="evidence" value="ECO:0007669"/>
    <property type="project" value="UniProtKB-KW"/>
</dbReference>
<evidence type="ECO:0000256" key="3">
    <source>
        <dbReference type="ARBA" id="ARBA00023015"/>
    </source>
</evidence>
<keyword evidence="4" id="KW-0238">DNA-binding</keyword>
<organism evidence="7 8">
    <name type="scientific">Dyadobacter chenwenxiniae</name>
    <dbReference type="NCBI Taxonomy" id="2906456"/>
    <lineage>
        <taxon>Bacteria</taxon>
        <taxon>Pseudomonadati</taxon>
        <taxon>Bacteroidota</taxon>
        <taxon>Cytophagia</taxon>
        <taxon>Cytophagales</taxon>
        <taxon>Spirosomataceae</taxon>
        <taxon>Dyadobacter</taxon>
    </lineage>
</organism>
<dbReference type="SMART" id="SM00345">
    <property type="entry name" value="HTH_GNTR"/>
    <property type="match status" value="1"/>
</dbReference>
<dbReference type="CDD" id="cd07377">
    <property type="entry name" value="WHTH_GntR"/>
    <property type="match status" value="1"/>
</dbReference>
<keyword evidence="2" id="KW-0663">Pyridoxal phosphate</keyword>
<dbReference type="InterPro" id="IPR036388">
    <property type="entry name" value="WH-like_DNA-bd_sf"/>
</dbReference>
<evidence type="ECO:0000256" key="1">
    <source>
        <dbReference type="ARBA" id="ARBA00005384"/>
    </source>
</evidence>
<dbReference type="Gene3D" id="3.90.1150.10">
    <property type="entry name" value="Aspartate Aminotransferase, domain 1"/>
    <property type="match status" value="1"/>
</dbReference>
<dbReference type="InterPro" id="IPR015422">
    <property type="entry name" value="PyrdxlP-dep_Trfase_small"/>
</dbReference>
<dbReference type="SUPFAM" id="SSF53383">
    <property type="entry name" value="PLP-dependent transferases"/>
    <property type="match status" value="1"/>
</dbReference>
<keyword evidence="7" id="KW-0808">Transferase</keyword>
<feature type="domain" description="HTH gntR-type" evidence="6">
    <location>
        <begin position="11"/>
        <end position="79"/>
    </location>
</feature>
<dbReference type="InterPro" id="IPR004839">
    <property type="entry name" value="Aminotransferase_I/II_large"/>
</dbReference>
<keyword evidence="7" id="KW-0032">Aminotransferase</keyword>
<keyword evidence="3" id="KW-0805">Transcription regulation</keyword>
<evidence type="ECO:0000313" key="8">
    <source>
        <dbReference type="Proteomes" id="UP001139000"/>
    </source>
</evidence>
<protein>
    <submittedName>
        <fullName evidence="7">PLP-dependent aminotransferase family protein</fullName>
    </submittedName>
</protein>
<proteinExistence type="inferred from homology"/>
<dbReference type="PANTHER" id="PTHR46577:SF2">
    <property type="entry name" value="TRANSCRIPTIONAL REGULATORY PROTEIN"/>
    <property type="match status" value="1"/>
</dbReference>
<dbReference type="GO" id="GO:0008483">
    <property type="term" value="F:transaminase activity"/>
    <property type="evidence" value="ECO:0007669"/>
    <property type="project" value="UniProtKB-KW"/>
</dbReference>
<evidence type="ECO:0000259" key="6">
    <source>
        <dbReference type="PROSITE" id="PS50949"/>
    </source>
</evidence>
<dbReference type="InterPro" id="IPR000524">
    <property type="entry name" value="Tscrpt_reg_HTH_GntR"/>
</dbReference>
<dbReference type="EMBL" id="JAJTTC010000004">
    <property type="protein sequence ID" value="MCF0063490.1"/>
    <property type="molecule type" value="Genomic_DNA"/>
</dbReference>
<dbReference type="GO" id="GO:0003700">
    <property type="term" value="F:DNA-binding transcription factor activity"/>
    <property type="evidence" value="ECO:0007669"/>
    <property type="project" value="InterPro"/>
</dbReference>
<name>A0A9X1TGD1_9BACT</name>
<reference evidence="7" key="1">
    <citation type="submission" date="2021-12" db="EMBL/GenBank/DDBJ databases">
        <title>Novel species in genus Dyadobacter.</title>
        <authorList>
            <person name="Ma C."/>
        </authorList>
    </citation>
    <scope>NUCLEOTIDE SEQUENCE</scope>
    <source>
        <strain evidence="7">LJ419</strain>
    </source>
</reference>
<dbReference type="PANTHER" id="PTHR46577">
    <property type="entry name" value="HTH-TYPE TRANSCRIPTIONAL REGULATORY PROTEIN GABR"/>
    <property type="match status" value="1"/>
</dbReference>
<comment type="similarity">
    <text evidence="1">In the C-terminal section; belongs to the class-I pyridoxal-phosphate-dependent aminotransferase family.</text>
</comment>
<accession>A0A9X1TGD1</accession>
<dbReference type="GO" id="GO:0030170">
    <property type="term" value="F:pyridoxal phosphate binding"/>
    <property type="evidence" value="ECO:0007669"/>
    <property type="project" value="InterPro"/>
</dbReference>
<dbReference type="PROSITE" id="PS50949">
    <property type="entry name" value="HTH_GNTR"/>
    <property type="match status" value="1"/>
</dbReference>
<keyword evidence="5" id="KW-0804">Transcription</keyword>
<evidence type="ECO:0000256" key="4">
    <source>
        <dbReference type="ARBA" id="ARBA00023125"/>
    </source>
</evidence>
<dbReference type="InterPro" id="IPR015424">
    <property type="entry name" value="PyrdxlP-dep_Trfase"/>
</dbReference>
<dbReference type="Pfam" id="PF00392">
    <property type="entry name" value="GntR"/>
    <property type="match status" value="1"/>
</dbReference>
<dbReference type="Gene3D" id="3.40.640.10">
    <property type="entry name" value="Type I PLP-dependent aspartate aminotransferase-like (Major domain)"/>
    <property type="match status" value="1"/>
</dbReference>
<dbReference type="Pfam" id="PF00155">
    <property type="entry name" value="Aminotran_1_2"/>
    <property type="match status" value="1"/>
</dbReference>
<dbReference type="Proteomes" id="UP001139000">
    <property type="component" value="Unassembled WGS sequence"/>
</dbReference>
<comment type="caution">
    <text evidence="7">The sequence shown here is derived from an EMBL/GenBank/DDBJ whole genome shotgun (WGS) entry which is preliminary data.</text>
</comment>
<dbReference type="RefSeq" id="WP_234656472.1">
    <property type="nucleotide sequence ID" value="NZ_CP094997.1"/>
</dbReference>
<evidence type="ECO:0000313" key="7">
    <source>
        <dbReference type="EMBL" id="MCF0063490.1"/>
    </source>
</evidence>
<dbReference type="CDD" id="cd00609">
    <property type="entry name" value="AAT_like"/>
    <property type="match status" value="1"/>
</dbReference>
<keyword evidence="8" id="KW-1185">Reference proteome</keyword>
<dbReference type="InterPro" id="IPR015421">
    <property type="entry name" value="PyrdxlP-dep_Trfase_major"/>
</dbReference>
<dbReference type="Gene3D" id="1.10.10.10">
    <property type="entry name" value="Winged helix-like DNA-binding domain superfamily/Winged helix DNA-binding domain"/>
    <property type="match status" value="1"/>
</dbReference>
<dbReference type="SUPFAM" id="SSF46785">
    <property type="entry name" value="Winged helix' DNA-binding domain"/>
    <property type="match status" value="1"/>
</dbReference>
<dbReference type="InterPro" id="IPR051446">
    <property type="entry name" value="HTH_trans_reg/aminotransferase"/>
</dbReference>
<sequence>MQTNSSEEKDDFLYNQIAERLEHQIENNTLKAGDKLISLRAVSKEQGISLSTAYKAYVALESKGYVEARPKSGYFVRYKPAQRLKKQSFPLVSAQAATIDVDEMIRQVYRTLSREGMVRLSVAVPPVELIPVAKLNKALMEAIRQSPESCTQYEEIPGNLNLRKQIARYAFNWGGNVTADDIITTHGCMEAVAFCLKAVTEPGDTIAIESPVYFGIFNVIKMLGLKIFEVPSDPQDGPDIDFLEKALETVRIKACLFVPNFSNPTGALMPDYRKKQLVEMLAVREIPLIEDDIYGEMYFGKSRPKTCKSFDKNGLVMLCSSISKTLAPGYRVGWCIPGKFWDKVISNKITQTVSSATPTHAAIGNFFETGRYDLHMRNLRKALHTQSLRYMQAITEHFPPETQVSRPQGGYVFWIELDPKINAFKLFEAAILQNVSIAPGQIFSTDARFTNYIRISFGSPFTAAIDAGLKRLGALIKSLEDLSE</sequence>